<feature type="region of interest" description="Disordered" evidence="1">
    <location>
        <begin position="67"/>
        <end position="94"/>
    </location>
</feature>
<proteinExistence type="predicted"/>
<evidence type="ECO:0000256" key="1">
    <source>
        <dbReference type="SAM" id="MobiDB-lite"/>
    </source>
</evidence>
<gene>
    <name evidence="2" type="ORF">AAF712_012450</name>
</gene>
<protein>
    <submittedName>
        <fullName evidence="2">Uncharacterized protein</fullName>
    </submittedName>
</protein>
<comment type="caution">
    <text evidence="2">The sequence shown here is derived from an EMBL/GenBank/DDBJ whole genome shotgun (WGS) entry which is preliminary data.</text>
</comment>
<accession>A0ABR2ZIG0</accession>
<sequence length="126" mass="14083">MFKGLKRAFNSVFSSGGHDTETDLPTHFHPSGKPIVAAELNIPAARADSISSKRSTPSSIIENVRKRFRRQSTSNDRTPVASHRTPPLQMNPTEVENRNLDANNHLNSNLPPPIHYPPWLFQFGSQ</sequence>
<evidence type="ECO:0000313" key="3">
    <source>
        <dbReference type="Proteomes" id="UP001437256"/>
    </source>
</evidence>
<reference evidence="2 3" key="1">
    <citation type="submission" date="2024-05" db="EMBL/GenBank/DDBJ databases">
        <title>A draft genome resource for the thread blight pathogen Marasmius tenuissimus strain MS-2.</title>
        <authorList>
            <person name="Yulfo-Soto G.E."/>
            <person name="Baruah I.K."/>
            <person name="Amoako-Attah I."/>
            <person name="Bukari Y."/>
            <person name="Meinhardt L.W."/>
            <person name="Bailey B.A."/>
            <person name="Cohen S.P."/>
        </authorList>
    </citation>
    <scope>NUCLEOTIDE SEQUENCE [LARGE SCALE GENOMIC DNA]</scope>
    <source>
        <strain evidence="2 3">MS-2</strain>
    </source>
</reference>
<keyword evidence="3" id="KW-1185">Reference proteome</keyword>
<dbReference type="Proteomes" id="UP001437256">
    <property type="component" value="Unassembled WGS sequence"/>
</dbReference>
<organism evidence="2 3">
    <name type="scientific">Marasmius tenuissimus</name>
    <dbReference type="NCBI Taxonomy" id="585030"/>
    <lineage>
        <taxon>Eukaryota</taxon>
        <taxon>Fungi</taxon>
        <taxon>Dikarya</taxon>
        <taxon>Basidiomycota</taxon>
        <taxon>Agaricomycotina</taxon>
        <taxon>Agaricomycetes</taxon>
        <taxon>Agaricomycetidae</taxon>
        <taxon>Agaricales</taxon>
        <taxon>Marasmiineae</taxon>
        <taxon>Marasmiaceae</taxon>
        <taxon>Marasmius</taxon>
    </lineage>
</organism>
<name>A0ABR2ZIG0_9AGAR</name>
<dbReference type="EMBL" id="JBBXMP010000162">
    <property type="protein sequence ID" value="KAL0060759.1"/>
    <property type="molecule type" value="Genomic_DNA"/>
</dbReference>
<evidence type="ECO:0000313" key="2">
    <source>
        <dbReference type="EMBL" id="KAL0060759.1"/>
    </source>
</evidence>